<feature type="compositionally biased region" description="Polar residues" evidence="1">
    <location>
        <begin position="100"/>
        <end position="129"/>
    </location>
</feature>
<feature type="compositionally biased region" description="Basic and acidic residues" evidence="1">
    <location>
        <begin position="1"/>
        <end position="10"/>
    </location>
</feature>
<gene>
    <name evidence="2" type="ORF">Cboi02_000148000</name>
</gene>
<organism evidence="2 3">
    <name type="scientific">Candida boidinii</name>
    <name type="common">Yeast</name>
    <dbReference type="NCBI Taxonomy" id="5477"/>
    <lineage>
        <taxon>Eukaryota</taxon>
        <taxon>Fungi</taxon>
        <taxon>Dikarya</taxon>
        <taxon>Ascomycota</taxon>
        <taxon>Saccharomycotina</taxon>
        <taxon>Pichiomycetes</taxon>
        <taxon>Pichiales</taxon>
        <taxon>Pichiaceae</taxon>
        <taxon>Ogataea</taxon>
        <taxon>Ogataea/Candida clade</taxon>
    </lineage>
</organism>
<keyword evidence="3" id="KW-1185">Reference proteome</keyword>
<feature type="region of interest" description="Disordered" evidence="1">
    <location>
        <begin position="100"/>
        <end position="177"/>
    </location>
</feature>
<evidence type="ECO:0000313" key="2">
    <source>
        <dbReference type="EMBL" id="GME68209.1"/>
    </source>
</evidence>
<reference evidence="2" key="1">
    <citation type="submission" date="2023-04" db="EMBL/GenBank/DDBJ databases">
        <title>Candida boidinii NBRC 10035.</title>
        <authorList>
            <person name="Ichikawa N."/>
            <person name="Sato H."/>
            <person name="Tonouchi N."/>
        </authorList>
    </citation>
    <scope>NUCLEOTIDE SEQUENCE</scope>
    <source>
        <strain evidence="2">NBRC 10035</strain>
    </source>
</reference>
<feature type="compositionally biased region" description="Basic and acidic residues" evidence="1">
    <location>
        <begin position="38"/>
        <end position="49"/>
    </location>
</feature>
<sequence>MSNSIKDTRTLRVVPPIPMSIEEMNQERQRGQNKNTVRNKDRNKDRYKDIPNSLSQSTSTTRTTTDTRPSLGNDNGSKRKSYIESLMSNVNTSKYTTAVSSGQTLSPTISSPQNRIHTINDSFNSNKQDSNIIPNSTFNSNSNSNSQVALGSNTNANVNSVSGSGTSSTSNNSNNNQQWIKKIRGLPSTETINENKNLFNKIGDKDEKVYSNIRNTVKLDLERVDYLSKNLTISNNLIISNLKNAVESSNWLDEQ</sequence>
<feature type="region of interest" description="Disordered" evidence="1">
    <location>
        <begin position="1"/>
        <end position="79"/>
    </location>
</feature>
<feature type="compositionally biased region" description="Low complexity" evidence="1">
    <location>
        <begin position="53"/>
        <end position="71"/>
    </location>
</feature>
<dbReference type="EMBL" id="BSXN01000355">
    <property type="protein sequence ID" value="GME68209.1"/>
    <property type="molecule type" value="Genomic_DNA"/>
</dbReference>
<name>A0A9W6SXP8_CANBO</name>
<feature type="compositionally biased region" description="Low complexity" evidence="1">
    <location>
        <begin position="130"/>
        <end position="176"/>
    </location>
</feature>
<proteinExistence type="predicted"/>
<protein>
    <submittedName>
        <fullName evidence="2">Unnamed protein product</fullName>
    </submittedName>
</protein>
<dbReference type="AlphaFoldDB" id="A0A9W6SXP8"/>
<comment type="caution">
    <text evidence="2">The sequence shown here is derived from an EMBL/GenBank/DDBJ whole genome shotgun (WGS) entry which is preliminary data.</text>
</comment>
<accession>A0A9W6SXP8</accession>
<evidence type="ECO:0000256" key="1">
    <source>
        <dbReference type="SAM" id="MobiDB-lite"/>
    </source>
</evidence>
<dbReference type="Proteomes" id="UP001165120">
    <property type="component" value="Unassembled WGS sequence"/>
</dbReference>
<evidence type="ECO:0000313" key="3">
    <source>
        <dbReference type="Proteomes" id="UP001165120"/>
    </source>
</evidence>